<gene>
    <name evidence="3" type="ORF">AW08_02756</name>
</gene>
<reference evidence="3" key="1">
    <citation type="submission" date="2014-02" db="EMBL/GenBank/DDBJ databases">
        <title>Expanding our view of genomic diversity in Candidatus Accumulibacter clades.</title>
        <authorList>
            <person name="Skennerton C.T."/>
            <person name="Barr J.J."/>
            <person name="Slater F.R."/>
            <person name="Bond P.L."/>
            <person name="Tyson G.W."/>
        </authorList>
    </citation>
    <scope>NUCLEOTIDE SEQUENCE [LARGE SCALE GENOMIC DNA]</scope>
</reference>
<evidence type="ECO:0000256" key="1">
    <source>
        <dbReference type="SAM" id="SignalP"/>
    </source>
</evidence>
<dbReference type="SUPFAM" id="SSF56784">
    <property type="entry name" value="HAD-like"/>
    <property type="match status" value="1"/>
</dbReference>
<dbReference type="STRING" id="1454001.AW08_02756"/>
<dbReference type="Pfam" id="PF24694">
    <property type="entry name" value="LNS2_PITM1-3"/>
    <property type="match status" value="1"/>
</dbReference>
<feature type="domain" description="LNS2/PITP" evidence="2">
    <location>
        <begin position="34"/>
        <end position="167"/>
    </location>
</feature>
<dbReference type="PROSITE" id="PS51257">
    <property type="entry name" value="PROKAR_LIPOPROTEIN"/>
    <property type="match status" value="1"/>
</dbReference>
<dbReference type="InterPro" id="IPR023214">
    <property type="entry name" value="HAD_sf"/>
</dbReference>
<keyword evidence="1" id="KW-0732">Signal</keyword>
<dbReference type="Proteomes" id="UP000020218">
    <property type="component" value="Unassembled WGS sequence"/>
</dbReference>
<comment type="caution">
    <text evidence="3">The sequence shown here is derived from an EMBL/GenBank/DDBJ whole genome shotgun (WGS) entry which is preliminary data.</text>
</comment>
<dbReference type="EMBL" id="JFAX01000017">
    <property type="protein sequence ID" value="EXI66017.1"/>
    <property type="molecule type" value="Genomic_DNA"/>
</dbReference>
<dbReference type="InterPro" id="IPR036412">
    <property type="entry name" value="HAD-like_sf"/>
</dbReference>
<evidence type="ECO:0000259" key="2">
    <source>
        <dbReference type="SMART" id="SM00775"/>
    </source>
</evidence>
<feature type="signal peptide" evidence="1">
    <location>
        <begin position="1"/>
        <end position="19"/>
    </location>
</feature>
<accession>A0A011NN10</accession>
<organism evidence="3 4">
    <name type="scientific">Candidatus Accumulibacter adjunctus</name>
    <dbReference type="NCBI Taxonomy" id="1454001"/>
    <lineage>
        <taxon>Bacteria</taxon>
        <taxon>Pseudomonadati</taxon>
        <taxon>Pseudomonadota</taxon>
        <taxon>Betaproteobacteria</taxon>
        <taxon>Candidatus Accumulibacter</taxon>
    </lineage>
</organism>
<evidence type="ECO:0000313" key="4">
    <source>
        <dbReference type="Proteomes" id="UP000020218"/>
    </source>
</evidence>
<feature type="chain" id="PRO_5001462457" description="LNS2/PITP domain-containing protein" evidence="1">
    <location>
        <begin position="20"/>
        <end position="192"/>
    </location>
</feature>
<sequence>MRLFAFAAMALGVSGCAQVPPAEVPPTSATQHHVVVLDIDGTLTPNNADVFEPRPSAAEAVGALSKKGYKIVYVTTRIPLFQSMLPKWLQDNGFPDGSSLHIAQTSEERADPSDFKAGILALYSQKGWSLDYAYGDSSTDFTAYAKAGIPREHVFALKRRDAKVCQDGAYQACLDGWSEHLPYIEREIPSAR</sequence>
<dbReference type="InterPro" id="IPR031315">
    <property type="entry name" value="LNS2/PITP"/>
</dbReference>
<dbReference type="AlphaFoldDB" id="A0A011NN10"/>
<keyword evidence="4" id="KW-1185">Reference proteome</keyword>
<dbReference type="SMART" id="SM00775">
    <property type="entry name" value="LNS2"/>
    <property type="match status" value="1"/>
</dbReference>
<name>A0A011NN10_9PROT</name>
<protein>
    <recommendedName>
        <fullName evidence="2">LNS2/PITP domain-containing protein</fullName>
    </recommendedName>
</protein>
<proteinExistence type="predicted"/>
<dbReference type="Gene3D" id="3.40.50.1000">
    <property type="entry name" value="HAD superfamily/HAD-like"/>
    <property type="match status" value="1"/>
</dbReference>
<evidence type="ECO:0000313" key="3">
    <source>
        <dbReference type="EMBL" id="EXI66017.1"/>
    </source>
</evidence>